<proteinExistence type="predicted"/>
<dbReference type="Gene3D" id="3.40.50.150">
    <property type="entry name" value="Vaccinia Virus protein VP39"/>
    <property type="match status" value="1"/>
</dbReference>
<dbReference type="EMBL" id="VLPK01000001">
    <property type="protein sequence ID" value="TSJ43109.1"/>
    <property type="molecule type" value="Genomic_DNA"/>
</dbReference>
<evidence type="ECO:0000313" key="3">
    <source>
        <dbReference type="Proteomes" id="UP000318733"/>
    </source>
</evidence>
<dbReference type="OrthoDB" id="5495550at2"/>
<dbReference type="AlphaFoldDB" id="A0A556MTJ2"/>
<name>A0A556MTJ2_9SPHI</name>
<organism evidence="2 3">
    <name type="scientific">Mucilaginibacter corticis</name>
    <dbReference type="NCBI Taxonomy" id="2597670"/>
    <lineage>
        <taxon>Bacteria</taxon>
        <taxon>Pseudomonadati</taxon>
        <taxon>Bacteroidota</taxon>
        <taxon>Sphingobacteriia</taxon>
        <taxon>Sphingobacteriales</taxon>
        <taxon>Sphingobacteriaceae</taxon>
        <taxon>Mucilaginibacter</taxon>
    </lineage>
</organism>
<gene>
    <name evidence="2" type="ORF">FO440_02665</name>
</gene>
<reference evidence="2 3" key="1">
    <citation type="submission" date="2019-07" db="EMBL/GenBank/DDBJ databases">
        <authorList>
            <person name="Huq M.A."/>
        </authorList>
    </citation>
    <scope>NUCLEOTIDE SEQUENCE [LARGE SCALE GENOMIC DNA]</scope>
    <source>
        <strain evidence="2 3">MAH-19</strain>
    </source>
</reference>
<protein>
    <submittedName>
        <fullName evidence="2">Uncharacterized protein</fullName>
    </submittedName>
</protein>
<sequence>MIIAEIRSDIQTIESDAKLFEEINFDSRANAIDFIEFHIIDRIDSLIQQSAIIKELRLLKQQAENLKTQLEQIDNNLFAGLREQIRAGACNGTAFRTVIDTYTKPDNKSYEQPGYDNLDVFINGLLTAATIPRPVNELEPEMVFYQKTPARVVFELIEIAQLKPGDVFFDIGSGLGQVPLLVNLISGIIAKGVEFETACHEYAVNCAAKLNLPNVEFINADARVVDYSAGNVFFMYTPFQGQMLQEVISLLNKKSRRRIIRIYTYGPCSPHVAMQNWLKCTNGQGNDIYKLYEFVSV</sequence>
<dbReference type="SUPFAM" id="SSF53335">
    <property type="entry name" value="S-adenosyl-L-methionine-dependent methyltransferases"/>
    <property type="match status" value="1"/>
</dbReference>
<keyword evidence="1" id="KW-0175">Coiled coil</keyword>
<accession>A0A556MTJ2</accession>
<dbReference type="InterPro" id="IPR029063">
    <property type="entry name" value="SAM-dependent_MTases_sf"/>
</dbReference>
<comment type="caution">
    <text evidence="2">The sequence shown here is derived from an EMBL/GenBank/DDBJ whole genome shotgun (WGS) entry which is preliminary data.</text>
</comment>
<evidence type="ECO:0000313" key="2">
    <source>
        <dbReference type="EMBL" id="TSJ43109.1"/>
    </source>
</evidence>
<feature type="coiled-coil region" evidence="1">
    <location>
        <begin position="49"/>
        <end position="76"/>
    </location>
</feature>
<evidence type="ECO:0000256" key="1">
    <source>
        <dbReference type="SAM" id="Coils"/>
    </source>
</evidence>
<keyword evidence="3" id="KW-1185">Reference proteome</keyword>
<dbReference type="RefSeq" id="WP_144246674.1">
    <property type="nucleotide sequence ID" value="NZ_VLPK01000001.1"/>
</dbReference>
<dbReference type="Proteomes" id="UP000318733">
    <property type="component" value="Unassembled WGS sequence"/>
</dbReference>